<protein>
    <submittedName>
        <fullName evidence="3">Methylmalonyl-CoA mutase N-terminal domain/subunit</fullName>
    </submittedName>
</protein>
<name>A0A2A9HJ47_TEPT2</name>
<dbReference type="CDD" id="cd03680">
    <property type="entry name" value="MM_CoA_mutase_ICM_like"/>
    <property type="match status" value="1"/>
</dbReference>
<dbReference type="InterPro" id="IPR006098">
    <property type="entry name" value="MMCoA_mutase_a_cat"/>
</dbReference>
<dbReference type="SUPFAM" id="SSF51703">
    <property type="entry name" value="Cobalamin (vitamin B12)-dependent enzymes"/>
    <property type="match status" value="1"/>
</dbReference>
<dbReference type="EMBL" id="PDJQ01000001">
    <property type="protein sequence ID" value="PFG75433.1"/>
    <property type="molecule type" value="Genomic_DNA"/>
</dbReference>
<keyword evidence="4" id="KW-1185">Reference proteome</keyword>
<dbReference type="PANTHER" id="PTHR48101:SF1">
    <property type="entry name" value="METHYLMALONYL-COA MUTASE, LARGE SUBUNIT"/>
    <property type="match status" value="1"/>
</dbReference>
<dbReference type="Gene3D" id="3.20.20.240">
    <property type="entry name" value="Methylmalonyl-CoA mutase"/>
    <property type="match status" value="1"/>
</dbReference>
<dbReference type="RefSeq" id="WP_098504748.1">
    <property type="nucleotide sequence ID" value="NZ_PDJQ01000001.1"/>
</dbReference>
<proteinExistence type="predicted"/>
<sequence>MHVDPDRARQLRAEYDEAVLREGKELAGPFMTVSGRPINRVYDPTDTADLDYERDINLPGNYPFTRGIHRTGYRGKPWTIRMFSGFGSVEETNQRYKDLLAAGNNGLSIAFDMPTLMGYDHDDPWAEGEFGACGVAVDHLGDMEILLEGIPLDKITTSMTINSPAPVVWALFIAAAEKRGIPRAKLAGTLQNDILKEYIAQNEFIYPPAESMRLVTDTIEFASKEMPLWNPISVSGYHIREAGATAAQELAFTLADGIEYVKWALARGLDIDSFAPRISFFFNAHNDFFEEIAKYRAARRIWARQMRERFGAKNPRSWVLRFHTQTAGVSLTEQQPEVNLIRVAIQALAAVLGGTQSLHTDAMDEAIALPSDKAARLAVRTQQVILHETGVINTVDPLGGSWFVERLTADIERDALDYIEKIEALGGVIPAIESGYLQKEIADASARFQREVDTRDRIIVGVNEYVLDEPKEIPILRMDPEGEKRHLARLKKHRAERDPDRWAAAMQALENASRDPRANTMPYILDAVNAGATVGEVCNMWRRVFGEYREHVVV</sequence>
<dbReference type="GO" id="GO:0004494">
    <property type="term" value="F:methylmalonyl-CoA mutase activity"/>
    <property type="evidence" value="ECO:0007669"/>
    <property type="project" value="InterPro"/>
</dbReference>
<evidence type="ECO:0000256" key="1">
    <source>
        <dbReference type="ARBA" id="ARBA00023235"/>
    </source>
</evidence>
<dbReference type="PANTHER" id="PTHR48101">
    <property type="entry name" value="METHYLMALONYL-COA MUTASE, MITOCHONDRIAL-RELATED"/>
    <property type="match status" value="1"/>
</dbReference>
<dbReference type="Proteomes" id="UP000223071">
    <property type="component" value="Unassembled WGS sequence"/>
</dbReference>
<dbReference type="InterPro" id="IPR016176">
    <property type="entry name" value="Cbl-dep_enz_cat"/>
</dbReference>
<comment type="caution">
    <text evidence="3">The sequence shown here is derived from an EMBL/GenBank/DDBJ whole genome shotgun (WGS) entry which is preliminary data.</text>
</comment>
<dbReference type="GO" id="GO:0031419">
    <property type="term" value="F:cobalamin binding"/>
    <property type="evidence" value="ECO:0007669"/>
    <property type="project" value="InterPro"/>
</dbReference>
<gene>
    <name evidence="3" type="ORF">A9A59_2702</name>
</gene>
<dbReference type="AlphaFoldDB" id="A0A2A9HJ47"/>
<feature type="domain" description="Methylmalonyl-CoA mutase alpha/beta chain catalytic" evidence="2">
    <location>
        <begin position="32"/>
        <end position="547"/>
    </location>
</feature>
<keyword evidence="1" id="KW-0413">Isomerase</keyword>
<reference evidence="3 4" key="1">
    <citation type="submission" date="2017-09" db="EMBL/GenBank/DDBJ databases">
        <title>Sequencing the genomes of two abundant thermophiles in Great Basin hot springs: Thermocrinis jamiesonii and novel Chloroflexi Thermoflexus hugenholtzii.</title>
        <authorList>
            <person name="Hedlund B."/>
        </authorList>
    </citation>
    <scope>NUCLEOTIDE SEQUENCE [LARGE SCALE GENOMIC DNA]</scope>
    <source>
        <strain evidence="3 4">G233</strain>
    </source>
</reference>
<evidence type="ECO:0000313" key="4">
    <source>
        <dbReference type="Proteomes" id="UP000223071"/>
    </source>
</evidence>
<dbReference type="InterPro" id="IPR006099">
    <property type="entry name" value="MeMalonylCoA_mutase_a/b_cat"/>
</dbReference>
<organism evidence="3 4">
    <name type="scientific">Tepidiforma thermophila (strain KCTC 52669 / CGMCC 1.13589 / G233)</name>
    <dbReference type="NCBI Taxonomy" id="2761530"/>
    <lineage>
        <taxon>Bacteria</taxon>
        <taxon>Bacillati</taxon>
        <taxon>Chloroflexota</taxon>
        <taxon>Tepidiformia</taxon>
        <taxon>Tepidiformales</taxon>
        <taxon>Tepidiformaceae</taxon>
        <taxon>Tepidiforma</taxon>
    </lineage>
</organism>
<evidence type="ECO:0000259" key="2">
    <source>
        <dbReference type="Pfam" id="PF01642"/>
    </source>
</evidence>
<dbReference type="NCBIfam" id="TIGR00641">
    <property type="entry name" value="acid_CoA_mut_N"/>
    <property type="match status" value="1"/>
</dbReference>
<evidence type="ECO:0000313" key="3">
    <source>
        <dbReference type="EMBL" id="PFG75433.1"/>
    </source>
</evidence>
<accession>A0A2A9HJ47</accession>
<dbReference type="Pfam" id="PF01642">
    <property type="entry name" value="MM_CoA_mutase"/>
    <property type="match status" value="1"/>
</dbReference>